<feature type="domain" description="ARID" evidence="6">
    <location>
        <begin position="14"/>
        <end position="111"/>
    </location>
</feature>
<dbReference type="InterPro" id="IPR003150">
    <property type="entry name" value="DNA-bd_RFX"/>
</dbReference>
<evidence type="ECO:0000256" key="4">
    <source>
        <dbReference type="ARBA" id="ARBA00023242"/>
    </source>
</evidence>
<dbReference type="FunFam" id="1.10.150.60:FF:000021">
    <property type="entry name" value="Chromatin structure-remodeling complex subunit rsc9"/>
    <property type="match status" value="1"/>
</dbReference>
<proteinExistence type="predicted"/>
<evidence type="ECO:0000259" key="6">
    <source>
        <dbReference type="PROSITE" id="PS51011"/>
    </source>
</evidence>
<dbReference type="CDD" id="cd16100">
    <property type="entry name" value="ARID"/>
    <property type="match status" value="1"/>
</dbReference>
<dbReference type="SUPFAM" id="SSF46774">
    <property type="entry name" value="ARID-like"/>
    <property type="match status" value="1"/>
</dbReference>
<keyword evidence="1" id="KW-0156">Chromatin regulator</keyword>
<accession>A0A9P4M8B5</accession>
<keyword evidence="9" id="KW-1185">Reference proteome</keyword>
<dbReference type="GO" id="GO:0016586">
    <property type="term" value="C:RSC-type complex"/>
    <property type="evidence" value="ECO:0007669"/>
    <property type="project" value="TreeGrafter"/>
</dbReference>
<evidence type="ECO:0000256" key="2">
    <source>
        <dbReference type="ARBA" id="ARBA00023015"/>
    </source>
</evidence>
<feature type="compositionally biased region" description="Basic and acidic residues" evidence="5">
    <location>
        <begin position="144"/>
        <end position="174"/>
    </location>
</feature>
<dbReference type="InterPro" id="IPR052406">
    <property type="entry name" value="Chromatin_Remodeling_Comp"/>
</dbReference>
<feature type="region of interest" description="Disordered" evidence="5">
    <location>
        <begin position="795"/>
        <end position="821"/>
    </location>
</feature>
<feature type="region of interest" description="Disordered" evidence="5">
    <location>
        <begin position="191"/>
        <end position="228"/>
    </location>
</feature>
<dbReference type="PROSITE" id="PS51011">
    <property type="entry name" value="ARID"/>
    <property type="match status" value="1"/>
</dbReference>
<evidence type="ECO:0000313" key="9">
    <source>
        <dbReference type="Proteomes" id="UP000799772"/>
    </source>
</evidence>
<dbReference type="Gene3D" id="1.10.150.60">
    <property type="entry name" value="ARID DNA-binding domain"/>
    <property type="match status" value="1"/>
</dbReference>
<dbReference type="PROSITE" id="PS51526">
    <property type="entry name" value="RFX_DBD"/>
    <property type="match status" value="1"/>
</dbReference>
<dbReference type="SUPFAM" id="SSF48371">
    <property type="entry name" value="ARM repeat"/>
    <property type="match status" value="1"/>
</dbReference>
<dbReference type="EMBL" id="ML978127">
    <property type="protein sequence ID" value="KAF2098187.1"/>
    <property type="molecule type" value="Genomic_DNA"/>
</dbReference>
<gene>
    <name evidence="8" type="ORF">NA57DRAFT_57353</name>
</gene>
<dbReference type="Pfam" id="PF01388">
    <property type="entry name" value="ARID"/>
    <property type="match status" value="1"/>
</dbReference>
<dbReference type="Proteomes" id="UP000799772">
    <property type="component" value="Unassembled WGS sequence"/>
</dbReference>
<dbReference type="GO" id="GO:0003677">
    <property type="term" value="F:DNA binding"/>
    <property type="evidence" value="ECO:0007669"/>
    <property type="project" value="InterPro"/>
</dbReference>
<dbReference type="InterPro" id="IPR016024">
    <property type="entry name" value="ARM-type_fold"/>
</dbReference>
<keyword evidence="2" id="KW-0805">Transcription regulation</keyword>
<dbReference type="InterPro" id="IPR036431">
    <property type="entry name" value="ARID_dom_sf"/>
</dbReference>
<dbReference type="GO" id="GO:0006355">
    <property type="term" value="P:regulation of DNA-templated transcription"/>
    <property type="evidence" value="ECO:0007669"/>
    <property type="project" value="InterPro"/>
</dbReference>
<dbReference type="SMART" id="SM00501">
    <property type="entry name" value="BRIGHT"/>
    <property type="match status" value="1"/>
</dbReference>
<organism evidence="8 9">
    <name type="scientific">Rhizodiscina lignyota</name>
    <dbReference type="NCBI Taxonomy" id="1504668"/>
    <lineage>
        <taxon>Eukaryota</taxon>
        <taxon>Fungi</taxon>
        <taxon>Dikarya</taxon>
        <taxon>Ascomycota</taxon>
        <taxon>Pezizomycotina</taxon>
        <taxon>Dothideomycetes</taxon>
        <taxon>Pleosporomycetidae</taxon>
        <taxon>Aulographales</taxon>
        <taxon>Rhizodiscinaceae</taxon>
        <taxon>Rhizodiscina</taxon>
    </lineage>
</organism>
<dbReference type="PANTHER" id="PTHR22970">
    <property type="entry name" value="AT-RICH INTERACTIVE DOMAIN-CONTAINING PROTEIN 2"/>
    <property type="match status" value="1"/>
</dbReference>
<keyword evidence="3" id="KW-0804">Transcription</keyword>
<feature type="region of interest" description="Disordered" evidence="5">
    <location>
        <begin position="133"/>
        <end position="176"/>
    </location>
</feature>
<feature type="compositionally biased region" description="Polar residues" evidence="5">
    <location>
        <begin position="201"/>
        <end position="221"/>
    </location>
</feature>
<evidence type="ECO:0000256" key="1">
    <source>
        <dbReference type="ARBA" id="ARBA00022853"/>
    </source>
</evidence>
<evidence type="ECO:0000313" key="8">
    <source>
        <dbReference type="EMBL" id="KAF2098187.1"/>
    </source>
</evidence>
<reference evidence="8" key="1">
    <citation type="journal article" date="2020" name="Stud. Mycol.">
        <title>101 Dothideomycetes genomes: a test case for predicting lifestyles and emergence of pathogens.</title>
        <authorList>
            <person name="Haridas S."/>
            <person name="Albert R."/>
            <person name="Binder M."/>
            <person name="Bloem J."/>
            <person name="Labutti K."/>
            <person name="Salamov A."/>
            <person name="Andreopoulos B."/>
            <person name="Baker S."/>
            <person name="Barry K."/>
            <person name="Bills G."/>
            <person name="Bluhm B."/>
            <person name="Cannon C."/>
            <person name="Castanera R."/>
            <person name="Culley D."/>
            <person name="Daum C."/>
            <person name="Ezra D."/>
            <person name="Gonzalez J."/>
            <person name="Henrissat B."/>
            <person name="Kuo A."/>
            <person name="Liang C."/>
            <person name="Lipzen A."/>
            <person name="Lutzoni F."/>
            <person name="Magnuson J."/>
            <person name="Mondo S."/>
            <person name="Nolan M."/>
            <person name="Ohm R."/>
            <person name="Pangilinan J."/>
            <person name="Park H.-J."/>
            <person name="Ramirez L."/>
            <person name="Alfaro M."/>
            <person name="Sun H."/>
            <person name="Tritt A."/>
            <person name="Yoshinaga Y."/>
            <person name="Zwiers L.-H."/>
            <person name="Turgeon B."/>
            <person name="Goodwin S."/>
            <person name="Spatafora J."/>
            <person name="Crous P."/>
            <person name="Grigoriev I."/>
        </authorList>
    </citation>
    <scope>NUCLEOTIDE SEQUENCE</scope>
    <source>
        <strain evidence="8">CBS 133067</strain>
    </source>
</reference>
<dbReference type="InterPro" id="IPR001606">
    <property type="entry name" value="ARID_dom"/>
</dbReference>
<name>A0A9P4M8B5_9PEZI</name>
<evidence type="ECO:0000256" key="3">
    <source>
        <dbReference type="ARBA" id="ARBA00023163"/>
    </source>
</evidence>
<comment type="caution">
    <text evidence="8">The sequence shown here is derived from an EMBL/GenBank/DDBJ whole genome shotgun (WGS) entry which is preliminary data.</text>
</comment>
<dbReference type="OrthoDB" id="338531at2759"/>
<evidence type="ECO:0000259" key="7">
    <source>
        <dbReference type="PROSITE" id="PS51526"/>
    </source>
</evidence>
<sequence>MAPLKQKEPSIDRSTEYEDFMKTLEVYHEKRGTTLEREPKVANRHIDLLRLYKRVLEEGGYDRASDTRGNPLAWRRIASEFLPANAQVTTLAFLVKTAYYKNLAAYEISTHHDKDPPPREILEDVTAKGGDLLNRTLENYTPKMSREAENLVNGRDSDGSDSEQRTPGNDKMDVDELANTPGRVTRALRHAPPQRVLFQPDMSSGRQTRSANQANSPTPGQANGVHGMSGASVTIANYEPRPLIPSSVRPVTTPANNPDHYNALRKKWIATRNARRGIYATKGMMLPGTGFTGPNIYIRALQALQSGLPGEVSYALHHLVKISHERGDKYQFGSFIGLAEALINRVLKVSSLFYDIDWDVQYDGFEDSHDVLNGTTGTPNLLEKIRTQVPLDVSDDLLPEEFFQNLGNINEAALVIRNMVMLEENASYLSSIPLIRDVLTIVLHLPRRSLLVELRHYALEIAEQLTKFWKMGAEDPLYQSLLLQLESDDRGVIITTLRTLSRISMIDPDARNLLHGVPPHIIDSICNWLLVEDEDLRNGCLDFLYQFTAVTENVELMTQTLNLEALVEQLVRLLMFNANPRVEYERQQSQTKRIKAPAGPPKLSTNIIDDILKIPDNRELSSNWLRTCYEEDKEEQVTQIAIWQAYNDTFNPQKTRREMMQAKDFIQNVSATFVGASAHIDQDPNGQNKYVIRGLKPRVVPVDPRTKTPYFKCNWVVPGDGDKETECGEYYSKPKDLWQHVITSHLEIQQDGRGGPKFAPEGAPKYICRWGGCGKFAAKGGTTSPWLISKHVQTHMPDTSSKAGLRQKAHRNGEEEASPPRVGATRFWLNTQDDDGGNAAGLPLASVLVLRNLARQLAKVDAHSEAGVAQEMRMTMGGGGGQVEKDGLVAKVFAPVKEQLYFVMAYNKSLREYIASLTTAIAAGDG</sequence>
<dbReference type="GO" id="GO:0006325">
    <property type="term" value="P:chromatin organization"/>
    <property type="evidence" value="ECO:0007669"/>
    <property type="project" value="UniProtKB-KW"/>
</dbReference>
<dbReference type="SMART" id="SM01014">
    <property type="entry name" value="ARID"/>
    <property type="match status" value="1"/>
</dbReference>
<dbReference type="PANTHER" id="PTHR22970:SF14">
    <property type="entry name" value="AT-RICH INTERACTIVE DOMAIN-CONTAINING PROTEIN 2"/>
    <property type="match status" value="1"/>
</dbReference>
<evidence type="ECO:0000256" key="5">
    <source>
        <dbReference type="SAM" id="MobiDB-lite"/>
    </source>
</evidence>
<dbReference type="InterPro" id="IPR011989">
    <property type="entry name" value="ARM-like"/>
</dbReference>
<dbReference type="Gene3D" id="1.25.10.10">
    <property type="entry name" value="Leucine-rich Repeat Variant"/>
    <property type="match status" value="1"/>
</dbReference>
<protein>
    <recommendedName>
        <fullName evidence="10">RSC complex subunit Rsc9</fullName>
    </recommendedName>
</protein>
<dbReference type="AlphaFoldDB" id="A0A9P4M8B5"/>
<feature type="domain" description="RFX-type winged-helix" evidence="7">
    <location>
        <begin position="621"/>
        <end position="699"/>
    </location>
</feature>
<evidence type="ECO:0008006" key="10">
    <source>
        <dbReference type="Google" id="ProtNLM"/>
    </source>
</evidence>
<keyword evidence="4" id="KW-0539">Nucleus</keyword>